<sequence length="101" mass="11382">MDGCFRVHPQRLPNIAVQILEAAAANERPILRLFARLVFTGRDRHFGDRIRRLAAIRISKRSAETLGRLWEGLMIEALTGLVVVITLAAYLVVTLRADFTL</sequence>
<keyword evidence="1" id="KW-0472">Membrane</keyword>
<name>A0ABS4R5S9_9HYPH</name>
<dbReference type="EMBL" id="JAGILA010000007">
    <property type="protein sequence ID" value="MBP2238250.1"/>
    <property type="molecule type" value="Genomic_DNA"/>
</dbReference>
<feature type="transmembrane region" description="Helical" evidence="1">
    <location>
        <begin position="69"/>
        <end position="93"/>
    </location>
</feature>
<protein>
    <submittedName>
        <fullName evidence="2">Uncharacterized protein</fullName>
    </submittedName>
</protein>
<accession>A0ABS4R5S9</accession>
<dbReference type="RefSeq" id="WP_209605084.1">
    <property type="nucleotide sequence ID" value="NZ_JAGILA010000007.1"/>
</dbReference>
<evidence type="ECO:0000256" key="1">
    <source>
        <dbReference type="SAM" id="Phobius"/>
    </source>
</evidence>
<organism evidence="2 3">
    <name type="scientific">Sinorhizobium kostiense</name>
    <dbReference type="NCBI Taxonomy" id="76747"/>
    <lineage>
        <taxon>Bacteria</taxon>
        <taxon>Pseudomonadati</taxon>
        <taxon>Pseudomonadota</taxon>
        <taxon>Alphaproteobacteria</taxon>
        <taxon>Hyphomicrobiales</taxon>
        <taxon>Rhizobiaceae</taxon>
        <taxon>Sinorhizobium/Ensifer group</taxon>
        <taxon>Sinorhizobium</taxon>
    </lineage>
</organism>
<gene>
    <name evidence="2" type="ORF">J2Z31_004777</name>
</gene>
<proteinExistence type="predicted"/>
<keyword evidence="1" id="KW-1133">Transmembrane helix</keyword>
<reference evidence="2 3" key="1">
    <citation type="submission" date="2021-03" db="EMBL/GenBank/DDBJ databases">
        <title>Genomic Encyclopedia of Type Strains, Phase IV (KMG-IV): sequencing the most valuable type-strain genomes for metagenomic binning, comparative biology and taxonomic classification.</title>
        <authorList>
            <person name="Goeker M."/>
        </authorList>
    </citation>
    <scope>NUCLEOTIDE SEQUENCE [LARGE SCALE GENOMIC DNA]</scope>
    <source>
        <strain evidence="2 3">DSM 13372</strain>
    </source>
</reference>
<dbReference type="Proteomes" id="UP000730739">
    <property type="component" value="Unassembled WGS sequence"/>
</dbReference>
<evidence type="ECO:0000313" key="2">
    <source>
        <dbReference type="EMBL" id="MBP2238250.1"/>
    </source>
</evidence>
<keyword evidence="1" id="KW-0812">Transmembrane</keyword>
<keyword evidence="3" id="KW-1185">Reference proteome</keyword>
<evidence type="ECO:0000313" key="3">
    <source>
        <dbReference type="Proteomes" id="UP000730739"/>
    </source>
</evidence>
<comment type="caution">
    <text evidence="2">The sequence shown here is derived from an EMBL/GenBank/DDBJ whole genome shotgun (WGS) entry which is preliminary data.</text>
</comment>